<dbReference type="Proteomes" id="UP000270094">
    <property type="component" value="Unassembled WGS sequence"/>
</dbReference>
<keyword evidence="1" id="KW-0812">Transmembrane</keyword>
<keyword evidence="3" id="KW-1185">Reference proteome</keyword>
<dbReference type="EMBL" id="UYYB01007382">
    <property type="protein sequence ID" value="VDM68030.1"/>
    <property type="molecule type" value="Genomic_DNA"/>
</dbReference>
<evidence type="ECO:0008006" key="4">
    <source>
        <dbReference type="Google" id="ProtNLM"/>
    </source>
</evidence>
<dbReference type="CDD" id="cd02961">
    <property type="entry name" value="PDI_a_family"/>
    <property type="match status" value="1"/>
</dbReference>
<evidence type="ECO:0000313" key="3">
    <source>
        <dbReference type="Proteomes" id="UP000270094"/>
    </source>
</evidence>
<reference evidence="2 3" key="1">
    <citation type="submission" date="2018-11" db="EMBL/GenBank/DDBJ databases">
        <authorList>
            <consortium name="Pathogen Informatics"/>
        </authorList>
    </citation>
    <scope>NUCLEOTIDE SEQUENCE [LARGE SCALE GENOMIC DNA]</scope>
</reference>
<feature type="transmembrane region" description="Helical" evidence="1">
    <location>
        <begin position="116"/>
        <end position="136"/>
    </location>
</feature>
<evidence type="ECO:0000256" key="1">
    <source>
        <dbReference type="SAM" id="Phobius"/>
    </source>
</evidence>
<protein>
    <recommendedName>
        <fullName evidence="4">Thioredoxin domain-containing protein</fullName>
    </recommendedName>
</protein>
<dbReference type="AlphaFoldDB" id="A0A3P7I5G6"/>
<evidence type="ECO:0000313" key="2">
    <source>
        <dbReference type="EMBL" id="VDM68030.1"/>
    </source>
</evidence>
<gene>
    <name evidence="2" type="ORF">SVUK_LOCUS3028</name>
</gene>
<keyword evidence="1" id="KW-1133">Transmembrane helix</keyword>
<keyword evidence="1" id="KW-0472">Membrane</keyword>
<dbReference type="SUPFAM" id="SSF52833">
    <property type="entry name" value="Thioredoxin-like"/>
    <property type="match status" value="1"/>
</dbReference>
<sequence length="159" mass="18021">MWIRSSTVFWARGDMDSWRGTHGFLACHACVAEWRSTNRGARLLLGFRESQAVTKKPKKSWAHAFFFHSLQAPFALFGVSYVSISAMLSWPLPTDFLSNARIFSSSLSVKKVEMRIVFLLTTLFLAVSADGDVLAYTDSNFDELIKSHEVSLVKFYAPW</sequence>
<proteinExistence type="predicted"/>
<name>A0A3P7I5G6_STRVU</name>
<organism evidence="2 3">
    <name type="scientific">Strongylus vulgaris</name>
    <name type="common">Blood worm</name>
    <dbReference type="NCBI Taxonomy" id="40348"/>
    <lineage>
        <taxon>Eukaryota</taxon>
        <taxon>Metazoa</taxon>
        <taxon>Ecdysozoa</taxon>
        <taxon>Nematoda</taxon>
        <taxon>Chromadorea</taxon>
        <taxon>Rhabditida</taxon>
        <taxon>Rhabditina</taxon>
        <taxon>Rhabditomorpha</taxon>
        <taxon>Strongyloidea</taxon>
        <taxon>Strongylidae</taxon>
        <taxon>Strongylus</taxon>
    </lineage>
</organism>
<dbReference type="InterPro" id="IPR036249">
    <property type="entry name" value="Thioredoxin-like_sf"/>
</dbReference>
<dbReference type="Gene3D" id="3.40.30.10">
    <property type="entry name" value="Glutaredoxin"/>
    <property type="match status" value="1"/>
</dbReference>
<feature type="transmembrane region" description="Helical" evidence="1">
    <location>
        <begin position="65"/>
        <end position="88"/>
    </location>
</feature>
<dbReference type="OrthoDB" id="10496140at2759"/>
<accession>A0A3P7I5G6</accession>